<accession>A0A6N9VCR9</accession>
<dbReference type="Gene3D" id="3.40.1410.10">
    <property type="entry name" value="Chorismate lyase-like"/>
    <property type="match status" value="1"/>
</dbReference>
<evidence type="ECO:0000256" key="1">
    <source>
        <dbReference type="ARBA" id="ARBA00023015"/>
    </source>
</evidence>
<comment type="caution">
    <text evidence="5">The sequence shown here is derived from an EMBL/GenBank/DDBJ whole genome shotgun (WGS) entry which is preliminary data.</text>
</comment>
<keyword evidence="2" id="KW-0238">DNA-binding</keyword>
<dbReference type="Pfam" id="PF00392">
    <property type="entry name" value="GntR"/>
    <property type="match status" value="1"/>
</dbReference>
<dbReference type="GO" id="GO:0045892">
    <property type="term" value="P:negative regulation of DNA-templated transcription"/>
    <property type="evidence" value="ECO:0007669"/>
    <property type="project" value="TreeGrafter"/>
</dbReference>
<keyword evidence="3" id="KW-0804">Transcription</keyword>
<proteinExistence type="predicted"/>
<dbReference type="CDD" id="cd07377">
    <property type="entry name" value="WHTH_GntR"/>
    <property type="match status" value="1"/>
</dbReference>
<reference evidence="5 6" key="1">
    <citation type="submission" date="2020-01" db="EMBL/GenBank/DDBJ databases">
        <title>Insect and environment-associated Actinomycetes.</title>
        <authorList>
            <person name="Currrie C."/>
            <person name="Chevrette M."/>
            <person name="Carlson C."/>
            <person name="Stubbendieck R."/>
            <person name="Wendt-Pienkowski E."/>
        </authorList>
    </citation>
    <scope>NUCLEOTIDE SEQUENCE [LARGE SCALE GENOMIC DNA]</scope>
    <source>
        <strain evidence="5 6">SID14438</strain>
    </source>
</reference>
<dbReference type="GO" id="GO:0003677">
    <property type="term" value="F:DNA binding"/>
    <property type="evidence" value="ECO:0007669"/>
    <property type="project" value="UniProtKB-KW"/>
</dbReference>
<evidence type="ECO:0000313" key="5">
    <source>
        <dbReference type="EMBL" id="NEB70277.1"/>
    </source>
</evidence>
<dbReference type="InterPro" id="IPR036388">
    <property type="entry name" value="WH-like_DNA-bd_sf"/>
</dbReference>
<organism evidence="5 6">
    <name type="scientific">Streptomyces microflavus</name>
    <name type="common">Streptomyces lipmanii</name>
    <dbReference type="NCBI Taxonomy" id="1919"/>
    <lineage>
        <taxon>Bacteria</taxon>
        <taxon>Bacillati</taxon>
        <taxon>Actinomycetota</taxon>
        <taxon>Actinomycetes</taxon>
        <taxon>Kitasatosporales</taxon>
        <taxon>Streptomycetaceae</taxon>
        <taxon>Streptomyces</taxon>
    </lineage>
</organism>
<name>A0A6N9VCR9_STRMI</name>
<dbReference type="SMART" id="SM00345">
    <property type="entry name" value="HTH_GNTR"/>
    <property type="match status" value="1"/>
</dbReference>
<dbReference type="SMART" id="SM00866">
    <property type="entry name" value="UTRA"/>
    <property type="match status" value="1"/>
</dbReference>
<dbReference type="InterPro" id="IPR036390">
    <property type="entry name" value="WH_DNA-bd_sf"/>
</dbReference>
<dbReference type="PANTHER" id="PTHR44846:SF17">
    <property type="entry name" value="GNTR-FAMILY TRANSCRIPTIONAL REGULATOR"/>
    <property type="match status" value="1"/>
</dbReference>
<dbReference type="InterPro" id="IPR028978">
    <property type="entry name" value="Chorismate_lyase_/UTRA_dom_sf"/>
</dbReference>
<evidence type="ECO:0000313" key="6">
    <source>
        <dbReference type="Proteomes" id="UP000471648"/>
    </source>
</evidence>
<dbReference type="SUPFAM" id="SSF64288">
    <property type="entry name" value="Chorismate lyase-like"/>
    <property type="match status" value="1"/>
</dbReference>
<dbReference type="Proteomes" id="UP000471648">
    <property type="component" value="Unassembled WGS sequence"/>
</dbReference>
<keyword evidence="1" id="KW-0805">Transcription regulation</keyword>
<dbReference type="PROSITE" id="PS50949">
    <property type="entry name" value="HTH_GNTR"/>
    <property type="match status" value="1"/>
</dbReference>
<sequence length="254" mass="28956">MERKAGERKYREVADDLRRRITEGEFSEGRRKLPSERDLVEQYKAITTSAMTIRQALSVLRDEGLVESRVGSGWYVAEWKPIVRNALDRLFPDRWGEAESMWDVDIEGRRLDVEDLRVQLAPAPPEVARVLGVGPKVKVWHRDRRYVVDGVPVMRATSFIPDEFARGTQITESDTGKGGVYARLREAGHGPVGFREQMRGRSATAAEVDDLRLAKGATVIEQHRIARREDGRVVECSRMILDASRYLLVYDFEA</sequence>
<dbReference type="Pfam" id="PF07702">
    <property type="entry name" value="UTRA"/>
    <property type="match status" value="1"/>
</dbReference>
<protein>
    <submittedName>
        <fullName evidence="5">GntR family transcriptional regulator</fullName>
    </submittedName>
</protein>
<dbReference type="Gene3D" id="1.10.10.10">
    <property type="entry name" value="Winged helix-like DNA-binding domain superfamily/Winged helix DNA-binding domain"/>
    <property type="match status" value="1"/>
</dbReference>
<evidence type="ECO:0000259" key="4">
    <source>
        <dbReference type="PROSITE" id="PS50949"/>
    </source>
</evidence>
<dbReference type="InterPro" id="IPR000524">
    <property type="entry name" value="Tscrpt_reg_HTH_GntR"/>
</dbReference>
<dbReference type="EMBL" id="JAAGME010001046">
    <property type="protein sequence ID" value="NEB70277.1"/>
    <property type="molecule type" value="Genomic_DNA"/>
</dbReference>
<dbReference type="GO" id="GO:0003700">
    <property type="term" value="F:DNA-binding transcription factor activity"/>
    <property type="evidence" value="ECO:0007669"/>
    <property type="project" value="InterPro"/>
</dbReference>
<dbReference type="InterPro" id="IPR050679">
    <property type="entry name" value="Bact_HTH_transcr_reg"/>
</dbReference>
<evidence type="ECO:0000256" key="2">
    <source>
        <dbReference type="ARBA" id="ARBA00023125"/>
    </source>
</evidence>
<dbReference type="PANTHER" id="PTHR44846">
    <property type="entry name" value="MANNOSYL-D-GLYCERATE TRANSPORT/METABOLISM SYSTEM REPRESSOR MNGR-RELATED"/>
    <property type="match status" value="1"/>
</dbReference>
<dbReference type="AlphaFoldDB" id="A0A6N9VCR9"/>
<dbReference type="RefSeq" id="WP_164358166.1">
    <property type="nucleotide sequence ID" value="NZ_JAAGME010001046.1"/>
</dbReference>
<dbReference type="SUPFAM" id="SSF46785">
    <property type="entry name" value="Winged helix' DNA-binding domain"/>
    <property type="match status" value="1"/>
</dbReference>
<feature type="domain" description="HTH gntR-type" evidence="4">
    <location>
        <begin position="7"/>
        <end position="79"/>
    </location>
</feature>
<dbReference type="InterPro" id="IPR011663">
    <property type="entry name" value="UTRA"/>
</dbReference>
<gene>
    <name evidence="5" type="ORF">G3I39_24950</name>
</gene>
<evidence type="ECO:0000256" key="3">
    <source>
        <dbReference type="ARBA" id="ARBA00023163"/>
    </source>
</evidence>